<accession>A0A7C8BNA8</accession>
<dbReference type="Gene3D" id="1.10.3720.10">
    <property type="entry name" value="MetI-like"/>
    <property type="match status" value="1"/>
</dbReference>
<dbReference type="EMBL" id="WBKA01000003">
    <property type="protein sequence ID" value="KAB1632347.1"/>
    <property type="molecule type" value="Genomic_DNA"/>
</dbReference>
<comment type="subcellular location">
    <subcellularLocation>
        <location evidence="1 7">Cell membrane</location>
        <topology evidence="1 7">Multi-pass membrane protein</topology>
    </subcellularLocation>
</comment>
<dbReference type="Proteomes" id="UP000481339">
    <property type="component" value="Unassembled WGS sequence"/>
</dbReference>
<evidence type="ECO:0000259" key="8">
    <source>
        <dbReference type="PROSITE" id="PS50928"/>
    </source>
</evidence>
<reference evidence="9 10" key="1">
    <citation type="submission" date="2019-09" db="EMBL/GenBank/DDBJ databases">
        <title>Phylogeny of genus Pseudoclavibacter and closely related genus.</title>
        <authorList>
            <person name="Li Y."/>
        </authorList>
    </citation>
    <scope>NUCLEOTIDE SEQUENCE [LARGE SCALE GENOMIC DNA]</scope>
    <source>
        <strain evidence="9 10">JCM 16921</strain>
    </source>
</reference>
<keyword evidence="6 7" id="KW-0472">Membrane</keyword>
<dbReference type="GO" id="GO:0005886">
    <property type="term" value="C:plasma membrane"/>
    <property type="evidence" value="ECO:0007669"/>
    <property type="project" value="UniProtKB-SubCell"/>
</dbReference>
<dbReference type="InterPro" id="IPR035906">
    <property type="entry name" value="MetI-like_sf"/>
</dbReference>
<feature type="transmembrane region" description="Helical" evidence="7">
    <location>
        <begin position="55"/>
        <end position="79"/>
    </location>
</feature>
<evidence type="ECO:0000256" key="3">
    <source>
        <dbReference type="ARBA" id="ARBA00022475"/>
    </source>
</evidence>
<evidence type="ECO:0000313" key="10">
    <source>
        <dbReference type="Proteomes" id="UP000481339"/>
    </source>
</evidence>
<evidence type="ECO:0000256" key="1">
    <source>
        <dbReference type="ARBA" id="ARBA00004651"/>
    </source>
</evidence>
<proteinExistence type="inferred from homology"/>
<keyword evidence="3" id="KW-1003">Cell membrane</keyword>
<keyword evidence="10" id="KW-1185">Reference proteome</keyword>
<protein>
    <submittedName>
        <fullName evidence="9">ABC transporter permease subunit</fullName>
    </submittedName>
</protein>
<feature type="transmembrane region" description="Helical" evidence="7">
    <location>
        <begin position="146"/>
        <end position="172"/>
    </location>
</feature>
<feature type="transmembrane region" description="Helical" evidence="7">
    <location>
        <begin position="20"/>
        <end position="43"/>
    </location>
</feature>
<sequence length="221" mass="23705">MRTTDWGEIIPDLIESTGQTLYMVVIALAIGGVLGLGVGLLLYLTRRGNLLENRFVFQLLNVLVNFFRPIPFVILIAALQPLARAVIGIGIGIQAATFTMVFAATFGIARLVEQNLVTVNPGVIEAARAMGAGLPRIIFSVLIPEGLGALILGYTYAFVAIVDMSAIAGVVGAGGLGNYAIQYGYRQANPTITWATVIVIVLIVQIVQGLGNWLARRRLRR</sequence>
<keyword evidence="5 7" id="KW-1133">Transmembrane helix</keyword>
<evidence type="ECO:0000256" key="7">
    <source>
        <dbReference type="RuleBase" id="RU363032"/>
    </source>
</evidence>
<comment type="caution">
    <text evidence="9">The sequence shown here is derived from an EMBL/GenBank/DDBJ whole genome shotgun (WGS) entry which is preliminary data.</text>
</comment>
<dbReference type="AlphaFoldDB" id="A0A7C8BNA8"/>
<comment type="similarity">
    <text evidence="7">Belongs to the binding-protein-dependent transport system permease family.</text>
</comment>
<keyword evidence="4 7" id="KW-0812">Transmembrane</keyword>
<evidence type="ECO:0000256" key="2">
    <source>
        <dbReference type="ARBA" id="ARBA00022448"/>
    </source>
</evidence>
<evidence type="ECO:0000256" key="4">
    <source>
        <dbReference type="ARBA" id="ARBA00022692"/>
    </source>
</evidence>
<evidence type="ECO:0000313" key="9">
    <source>
        <dbReference type="EMBL" id="KAB1632347.1"/>
    </source>
</evidence>
<evidence type="ECO:0000256" key="5">
    <source>
        <dbReference type="ARBA" id="ARBA00022989"/>
    </source>
</evidence>
<dbReference type="SUPFAM" id="SSF161098">
    <property type="entry name" value="MetI-like"/>
    <property type="match status" value="1"/>
</dbReference>
<dbReference type="Pfam" id="PF00528">
    <property type="entry name" value="BPD_transp_1"/>
    <property type="match status" value="1"/>
</dbReference>
<dbReference type="RefSeq" id="WP_158036125.1">
    <property type="nucleotide sequence ID" value="NZ_BAAAZV010000017.1"/>
</dbReference>
<dbReference type="InterPro" id="IPR000515">
    <property type="entry name" value="MetI-like"/>
</dbReference>
<feature type="transmembrane region" description="Helical" evidence="7">
    <location>
        <begin position="192"/>
        <end position="215"/>
    </location>
</feature>
<dbReference type="PROSITE" id="PS50928">
    <property type="entry name" value="ABC_TM1"/>
    <property type="match status" value="1"/>
</dbReference>
<organism evidence="9 10">
    <name type="scientific">Pseudoclavibacter caeni</name>
    <dbReference type="NCBI Taxonomy" id="908846"/>
    <lineage>
        <taxon>Bacteria</taxon>
        <taxon>Bacillati</taxon>
        <taxon>Actinomycetota</taxon>
        <taxon>Actinomycetes</taxon>
        <taxon>Micrococcales</taxon>
        <taxon>Microbacteriaceae</taxon>
        <taxon>Pseudoclavibacter</taxon>
    </lineage>
</organism>
<gene>
    <name evidence="9" type="ORF">F8O02_04875</name>
</gene>
<keyword evidence="2 7" id="KW-0813">Transport</keyword>
<name>A0A7C8BNA8_9MICO</name>
<dbReference type="PANTHER" id="PTHR30450:SF14">
    <property type="entry name" value="TRANSPORTER, PERMEASE PROTEIN, PUTATIVE-RELATED"/>
    <property type="match status" value="1"/>
</dbReference>
<dbReference type="InterPro" id="IPR051322">
    <property type="entry name" value="AA_ABC_Transporter_Permease"/>
</dbReference>
<dbReference type="GO" id="GO:0048473">
    <property type="term" value="P:D-methionine transmembrane transport"/>
    <property type="evidence" value="ECO:0007669"/>
    <property type="project" value="TreeGrafter"/>
</dbReference>
<evidence type="ECO:0000256" key="6">
    <source>
        <dbReference type="ARBA" id="ARBA00023136"/>
    </source>
</evidence>
<feature type="transmembrane region" description="Helical" evidence="7">
    <location>
        <begin position="85"/>
        <end position="109"/>
    </location>
</feature>
<feature type="domain" description="ABC transmembrane type-1" evidence="8">
    <location>
        <begin position="17"/>
        <end position="211"/>
    </location>
</feature>
<dbReference type="CDD" id="cd06261">
    <property type="entry name" value="TM_PBP2"/>
    <property type="match status" value="1"/>
</dbReference>
<dbReference type="PANTHER" id="PTHR30450">
    <property type="entry name" value="ABC TRANSPORTER PERMEASE"/>
    <property type="match status" value="1"/>
</dbReference>
<dbReference type="OrthoDB" id="9793490at2"/>